<accession>A0A8J4B797</accession>
<organism evidence="2 3">
    <name type="scientific">Volvox africanus</name>
    <dbReference type="NCBI Taxonomy" id="51714"/>
    <lineage>
        <taxon>Eukaryota</taxon>
        <taxon>Viridiplantae</taxon>
        <taxon>Chlorophyta</taxon>
        <taxon>core chlorophytes</taxon>
        <taxon>Chlorophyceae</taxon>
        <taxon>CS clade</taxon>
        <taxon>Chlamydomonadales</taxon>
        <taxon>Volvocaceae</taxon>
        <taxon>Volvox</taxon>
    </lineage>
</organism>
<keyword evidence="3" id="KW-1185">Reference proteome</keyword>
<feature type="compositionally biased region" description="Low complexity" evidence="1">
    <location>
        <begin position="126"/>
        <end position="137"/>
    </location>
</feature>
<feature type="region of interest" description="Disordered" evidence="1">
    <location>
        <begin position="58"/>
        <end position="86"/>
    </location>
</feature>
<dbReference type="Proteomes" id="UP000747399">
    <property type="component" value="Unassembled WGS sequence"/>
</dbReference>
<comment type="caution">
    <text evidence="2">The sequence shown here is derived from an EMBL/GenBank/DDBJ whole genome shotgun (WGS) entry which is preliminary data.</text>
</comment>
<gene>
    <name evidence="2" type="ORF">Vafri_11102</name>
</gene>
<protein>
    <submittedName>
        <fullName evidence="2">Uncharacterized protein</fullName>
    </submittedName>
</protein>
<evidence type="ECO:0000313" key="3">
    <source>
        <dbReference type="Proteomes" id="UP000747399"/>
    </source>
</evidence>
<sequence>MRNAFEVLAAGAKVNNNNKASRTPADGKGTYTVCPLCQRTVPLSFADAHVSVCLATPRPTSRGQSLSQPRGSSSLPSPALGNTTPHAQIQPHLLTPEARFTPIPSAAMPQPLLPHHQQSSPQPHNSLQLSQQQDSQNQRLLLSQHHQNQPGKQLWEGQSEIRSHEGGAFESPNRPPETIEPTGGQGGKVAVATPLTAATPSPPPPPPVATAIAIEQDTNCDRWYSREQTPCAENSTTQSAMQLPVPFCTPRPRPRCIQAGGVSAFDIMRMSQLRAASRCHTFFLERTATGSWLGHCWAKGADDPPFRLWPESNATTNSREEQPRLAALLRSVLG</sequence>
<feature type="region of interest" description="Disordered" evidence="1">
    <location>
        <begin position="165"/>
        <end position="189"/>
    </location>
</feature>
<feature type="compositionally biased region" description="Polar residues" evidence="1">
    <location>
        <begin position="116"/>
        <end position="125"/>
    </location>
</feature>
<name>A0A8J4B797_9CHLO</name>
<reference evidence="2" key="1">
    <citation type="journal article" date="2021" name="Proc. Natl. Acad. Sci. U.S.A.">
        <title>Three genomes in the algal genus Volvox reveal the fate of a haploid sex-determining region after a transition to homothallism.</title>
        <authorList>
            <person name="Yamamoto K."/>
            <person name="Hamaji T."/>
            <person name="Kawai-Toyooka H."/>
            <person name="Matsuzaki R."/>
            <person name="Takahashi F."/>
            <person name="Nishimura Y."/>
            <person name="Kawachi M."/>
            <person name="Noguchi H."/>
            <person name="Minakuchi Y."/>
            <person name="Umen J.G."/>
            <person name="Toyoda A."/>
            <person name="Nozaki H."/>
        </authorList>
    </citation>
    <scope>NUCLEOTIDE SEQUENCE</scope>
    <source>
        <strain evidence="2">NIES-3780</strain>
    </source>
</reference>
<feature type="region of interest" description="Disordered" evidence="1">
    <location>
        <begin position="102"/>
        <end position="137"/>
    </location>
</feature>
<proteinExistence type="predicted"/>
<evidence type="ECO:0000313" key="2">
    <source>
        <dbReference type="EMBL" id="GIL55542.1"/>
    </source>
</evidence>
<dbReference type="EMBL" id="BNCO01000021">
    <property type="protein sequence ID" value="GIL55542.1"/>
    <property type="molecule type" value="Genomic_DNA"/>
</dbReference>
<dbReference type="AlphaFoldDB" id="A0A8J4B797"/>
<evidence type="ECO:0000256" key="1">
    <source>
        <dbReference type="SAM" id="MobiDB-lite"/>
    </source>
</evidence>